<sequence>MKKIIKKSVEEEFIGNILQFVAKEGLTIYNIEECMEKVYKHMRENASLDKDYQADAGSLIEY</sequence>
<protein>
    <submittedName>
        <fullName evidence="1">Uncharacterized protein</fullName>
    </submittedName>
</protein>
<dbReference type="EMBL" id="CP015607">
    <property type="protein sequence ID" value="APT44479.1"/>
    <property type="molecule type" value="Genomic_DNA"/>
</dbReference>
<dbReference type="Proteomes" id="UP000185426">
    <property type="component" value="Chromosome"/>
</dbReference>
<name>A0A1L6ZD91_BACIA</name>
<evidence type="ECO:0000313" key="2">
    <source>
        <dbReference type="Proteomes" id="UP000185426"/>
    </source>
</evidence>
<dbReference type="RefSeq" id="WP_075621297.1">
    <property type="nucleotide sequence ID" value="NZ_CP015607.1"/>
</dbReference>
<gene>
    <name evidence="1" type="ORF">BSA145_00180</name>
</gene>
<proteinExistence type="predicted"/>
<reference evidence="1 2" key="1">
    <citation type="submission" date="2016-05" db="EMBL/GenBank/DDBJ databases">
        <title>Complete Genome and Methylome Analysis of Psychrotrophic Bacterial Isolates from Antarctic Lake Untersee.</title>
        <authorList>
            <person name="Fomenkov A."/>
            <person name="Akimov V.N."/>
            <person name="Vasilyeva L.V."/>
            <person name="Andersen D."/>
            <person name="Vincze T."/>
            <person name="Roberts R.J."/>
        </authorList>
    </citation>
    <scope>NUCLEOTIDE SEQUENCE [LARGE SCALE GENOMIC DNA]</scope>
    <source>
        <strain evidence="1 2">U14-5</strain>
    </source>
</reference>
<organism evidence="1 2">
    <name type="scientific">Bacillus safensis</name>
    <dbReference type="NCBI Taxonomy" id="561879"/>
    <lineage>
        <taxon>Bacteria</taxon>
        <taxon>Bacillati</taxon>
        <taxon>Bacillota</taxon>
        <taxon>Bacilli</taxon>
        <taxon>Bacillales</taxon>
        <taxon>Bacillaceae</taxon>
        <taxon>Bacillus</taxon>
    </lineage>
</organism>
<evidence type="ECO:0000313" key="1">
    <source>
        <dbReference type="EMBL" id="APT44479.1"/>
    </source>
</evidence>
<dbReference type="AlphaFoldDB" id="A0A1L6ZD91"/>
<accession>A0A1L6ZD91</accession>